<dbReference type="InterPro" id="IPR052337">
    <property type="entry name" value="SAT4-like"/>
</dbReference>
<feature type="compositionally biased region" description="Basic and acidic residues" evidence="6">
    <location>
        <begin position="349"/>
        <end position="360"/>
    </location>
</feature>
<evidence type="ECO:0000256" key="7">
    <source>
        <dbReference type="SAM" id="Phobius"/>
    </source>
</evidence>
<keyword evidence="4 7" id="KW-0472">Membrane</keyword>
<evidence type="ECO:0000256" key="6">
    <source>
        <dbReference type="SAM" id="MobiDB-lite"/>
    </source>
</evidence>
<name>A0A6A6SNX0_9PLEO</name>
<sequence>MAFHYTGMIVPASDHNFRIEIGRSARVSLTTTKALVYTLSALAFITFFTRLIIRLVTLRKLQLDDAFLVLAVSCLTGCVIIISKYAFVFYLANAKVHYPELTRVTFPLFNQNLTALYADMLEQYKVLRNVLALLSWTIIYAVKMCFFTFMYPMIRQLPRLRLYWWVSVTLSAVAWFFSAFKTFFLPEENSSSMNVSFTTAMGAADIITDVIVVSIPILLLWDVKMRTRTKVSVIAFLSLSAFMIVCSFIRVVGFIGPNGHTPDTTWRMLWTQIECCIAVIMASLTAVRTLFVAANTHASGEREWKWDRRRFRFVRRHVPAYSSTERSTPRQMNVVQVRSRGSSRTSVSDVERRDAARESDCSCEPGFGDPKNEYPENGWRAY</sequence>
<feature type="region of interest" description="Disordered" evidence="6">
    <location>
        <begin position="324"/>
        <end position="382"/>
    </location>
</feature>
<evidence type="ECO:0000256" key="3">
    <source>
        <dbReference type="ARBA" id="ARBA00022989"/>
    </source>
</evidence>
<gene>
    <name evidence="9" type="ORF">K491DRAFT_721586</name>
</gene>
<evidence type="ECO:0000259" key="8">
    <source>
        <dbReference type="Pfam" id="PF20684"/>
    </source>
</evidence>
<feature type="transmembrane region" description="Helical" evidence="7">
    <location>
        <begin position="268"/>
        <end position="287"/>
    </location>
</feature>
<keyword evidence="3 7" id="KW-1133">Transmembrane helix</keyword>
<feature type="transmembrane region" description="Helical" evidence="7">
    <location>
        <begin position="200"/>
        <end position="221"/>
    </location>
</feature>
<evidence type="ECO:0000313" key="9">
    <source>
        <dbReference type="EMBL" id="KAF2649545.1"/>
    </source>
</evidence>
<feature type="compositionally biased region" description="Low complexity" evidence="6">
    <location>
        <begin position="334"/>
        <end position="348"/>
    </location>
</feature>
<evidence type="ECO:0000313" key="10">
    <source>
        <dbReference type="Proteomes" id="UP000799324"/>
    </source>
</evidence>
<feature type="transmembrane region" description="Helical" evidence="7">
    <location>
        <begin position="65"/>
        <end position="92"/>
    </location>
</feature>
<evidence type="ECO:0000256" key="2">
    <source>
        <dbReference type="ARBA" id="ARBA00022692"/>
    </source>
</evidence>
<keyword evidence="10" id="KW-1185">Reference proteome</keyword>
<dbReference type="OrthoDB" id="444631at2759"/>
<comment type="subcellular location">
    <subcellularLocation>
        <location evidence="1">Membrane</location>
        <topology evidence="1">Multi-pass membrane protein</topology>
    </subcellularLocation>
</comment>
<dbReference type="Proteomes" id="UP000799324">
    <property type="component" value="Unassembled WGS sequence"/>
</dbReference>
<comment type="similarity">
    <text evidence="5">Belongs to the SAT4 family.</text>
</comment>
<organism evidence="9 10">
    <name type="scientific">Lophiostoma macrostomum CBS 122681</name>
    <dbReference type="NCBI Taxonomy" id="1314788"/>
    <lineage>
        <taxon>Eukaryota</taxon>
        <taxon>Fungi</taxon>
        <taxon>Dikarya</taxon>
        <taxon>Ascomycota</taxon>
        <taxon>Pezizomycotina</taxon>
        <taxon>Dothideomycetes</taxon>
        <taxon>Pleosporomycetidae</taxon>
        <taxon>Pleosporales</taxon>
        <taxon>Lophiostomataceae</taxon>
        <taxon>Lophiostoma</taxon>
    </lineage>
</organism>
<evidence type="ECO:0000256" key="4">
    <source>
        <dbReference type="ARBA" id="ARBA00023136"/>
    </source>
</evidence>
<accession>A0A6A6SNX0</accession>
<proteinExistence type="inferred from homology"/>
<evidence type="ECO:0000256" key="1">
    <source>
        <dbReference type="ARBA" id="ARBA00004141"/>
    </source>
</evidence>
<dbReference type="EMBL" id="MU004488">
    <property type="protein sequence ID" value="KAF2649545.1"/>
    <property type="molecule type" value="Genomic_DNA"/>
</dbReference>
<dbReference type="PANTHER" id="PTHR33048">
    <property type="entry name" value="PTH11-LIKE INTEGRAL MEMBRANE PROTEIN (AFU_ORTHOLOGUE AFUA_5G11245)"/>
    <property type="match status" value="1"/>
</dbReference>
<feature type="domain" description="Rhodopsin" evidence="8">
    <location>
        <begin position="50"/>
        <end position="291"/>
    </location>
</feature>
<feature type="transmembrane region" description="Helical" evidence="7">
    <location>
        <begin position="233"/>
        <end position="256"/>
    </location>
</feature>
<keyword evidence="2 7" id="KW-0812">Transmembrane</keyword>
<feature type="transmembrane region" description="Helical" evidence="7">
    <location>
        <begin position="162"/>
        <end position="180"/>
    </location>
</feature>
<feature type="compositionally biased region" description="Polar residues" evidence="6">
    <location>
        <begin position="324"/>
        <end position="333"/>
    </location>
</feature>
<dbReference type="Pfam" id="PF20684">
    <property type="entry name" value="Fung_rhodopsin"/>
    <property type="match status" value="1"/>
</dbReference>
<feature type="transmembrane region" description="Helical" evidence="7">
    <location>
        <begin position="34"/>
        <end position="53"/>
    </location>
</feature>
<evidence type="ECO:0000256" key="5">
    <source>
        <dbReference type="ARBA" id="ARBA00038359"/>
    </source>
</evidence>
<dbReference type="InterPro" id="IPR049326">
    <property type="entry name" value="Rhodopsin_dom_fungi"/>
</dbReference>
<dbReference type="AlphaFoldDB" id="A0A6A6SNX0"/>
<dbReference type="GO" id="GO:0016020">
    <property type="term" value="C:membrane"/>
    <property type="evidence" value="ECO:0007669"/>
    <property type="project" value="UniProtKB-SubCell"/>
</dbReference>
<reference evidence="9" key="1">
    <citation type="journal article" date="2020" name="Stud. Mycol.">
        <title>101 Dothideomycetes genomes: a test case for predicting lifestyles and emergence of pathogens.</title>
        <authorList>
            <person name="Haridas S."/>
            <person name="Albert R."/>
            <person name="Binder M."/>
            <person name="Bloem J."/>
            <person name="Labutti K."/>
            <person name="Salamov A."/>
            <person name="Andreopoulos B."/>
            <person name="Baker S."/>
            <person name="Barry K."/>
            <person name="Bills G."/>
            <person name="Bluhm B."/>
            <person name="Cannon C."/>
            <person name="Castanera R."/>
            <person name="Culley D."/>
            <person name="Daum C."/>
            <person name="Ezra D."/>
            <person name="Gonzalez J."/>
            <person name="Henrissat B."/>
            <person name="Kuo A."/>
            <person name="Liang C."/>
            <person name="Lipzen A."/>
            <person name="Lutzoni F."/>
            <person name="Magnuson J."/>
            <person name="Mondo S."/>
            <person name="Nolan M."/>
            <person name="Ohm R."/>
            <person name="Pangilinan J."/>
            <person name="Park H.-J."/>
            <person name="Ramirez L."/>
            <person name="Alfaro M."/>
            <person name="Sun H."/>
            <person name="Tritt A."/>
            <person name="Yoshinaga Y."/>
            <person name="Zwiers L.-H."/>
            <person name="Turgeon B."/>
            <person name="Goodwin S."/>
            <person name="Spatafora J."/>
            <person name="Crous P."/>
            <person name="Grigoriev I."/>
        </authorList>
    </citation>
    <scope>NUCLEOTIDE SEQUENCE</scope>
    <source>
        <strain evidence="9">CBS 122681</strain>
    </source>
</reference>
<protein>
    <recommendedName>
        <fullName evidence="8">Rhodopsin domain-containing protein</fullName>
    </recommendedName>
</protein>
<dbReference type="PANTHER" id="PTHR33048:SF92">
    <property type="entry name" value="INTEGRAL MEMBRANE PROTEIN"/>
    <property type="match status" value="1"/>
</dbReference>
<feature type="transmembrane region" description="Helical" evidence="7">
    <location>
        <begin position="130"/>
        <end position="150"/>
    </location>
</feature>